<reference evidence="2 3" key="1">
    <citation type="journal article" date="2015" name="Nature">
        <title>rRNA introns, odd ribosomes, and small enigmatic genomes across a large radiation of phyla.</title>
        <authorList>
            <person name="Brown C.T."/>
            <person name="Hug L.A."/>
            <person name="Thomas B.C."/>
            <person name="Sharon I."/>
            <person name="Castelle C.J."/>
            <person name="Singh A."/>
            <person name="Wilkins M.J."/>
            <person name="Williams K.H."/>
            <person name="Banfield J.F."/>
        </authorList>
    </citation>
    <scope>NUCLEOTIDE SEQUENCE [LARGE SCALE GENOMIC DNA]</scope>
</reference>
<keyword evidence="1" id="KW-0812">Transmembrane</keyword>
<evidence type="ECO:0000256" key="1">
    <source>
        <dbReference type="SAM" id="Phobius"/>
    </source>
</evidence>
<keyword evidence="1" id="KW-1133">Transmembrane helix</keyword>
<keyword evidence="1" id="KW-0472">Membrane</keyword>
<proteinExistence type="predicted"/>
<feature type="transmembrane region" description="Helical" evidence="1">
    <location>
        <begin position="26"/>
        <end position="46"/>
    </location>
</feature>
<evidence type="ECO:0000313" key="2">
    <source>
        <dbReference type="EMBL" id="KKS17068.1"/>
    </source>
</evidence>
<gene>
    <name evidence="2" type="ORF">UU72_C0008G0050</name>
</gene>
<comment type="caution">
    <text evidence="2">The sequence shown here is derived from an EMBL/GenBank/DDBJ whole genome shotgun (WGS) entry which is preliminary data.</text>
</comment>
<name>A0A0G0ZVE9_UNCKA</name>
<accession>A0A0G0ZVE9</accession>
<evidence type="ECO:0000313" key="3">
    <source>
        <dbReference type="Proteomes" id="UP000034163"/>
    </source>
</evidence>
<feature type="non-terminal residue" evidence="2">
    <location>
        <position position="1"/>
    </location>
</feature>
<sequence length="58" mass="6690">YDYYYKSADAPKSYTGNYIETEEGKILYILHTTFYGLAWGIGFYAIRSIIADKNIPPL</sequence>
<organism evidence="2 3">
    <name type="scientific">candidate division WWE3 bacterium GW2011_GWB1_41_6</name>
    <dbReference type="NCBI Taxonomy" id="1619112"/>
    <lineage>
        <taxon>Bacteria</taxon>
        <taxon>Katanobacteria</taxon>
    </lineage>
</organism>
<dbReference type="AlphaFoldDB" id="A0A0G0ZVE9"/>
<dbReference type="EMBL" id="LCBS01000008">
    <property type="protein sequence ID" value="KKS17068.1"/>
    <property type="molecule type" value="Genomic_DNA"/>
</dbReference>
<dbReference type="Proteomes" id="UP000034163">
    <property type="component" value="Unassembled WGS sequence"/>
</dbReference>
<protein>
    <submittedName>
        <fullName evidence="2">Uncharacterized protein</fullName>
    </submittedName>
</protein>